<keyword evidence="4" id="KW-0472">Membrane</keyword>
<dbReference type="GO" id="GO:0003841">
    <property type="term" value="F:1-acylglycerol-3-phosphate O-acyltransferase activity"/>
    <property type="evidence" value="ECO:0007669"/>
    <property type="project" value="InterPro"/>
</dbReference>
<dbReference type="AlphaFoldDB" id="A0A381RIU7"/>
<dbReference type="GO" id="GO:0016020">
    <property type="term" value="C:membrane"/>
    <property type="evidence" value="ECO:0007669"/>
    <property type="project" value="InterPro"/>
</dbReference>
<keyword evidence="4" id="KW-0812">Transmembrane</keyword>
<name>A0A381RIU7_9ZZZZ</name>
<evidence type="ECO:0000256" key="1">
    <source>
        <dbReference type="ARBA" id="ARBA00008655"/>
    </source>
</evidence>
<protein>
    <recommendedName>
        <fullName evidence="5">Phospholipid/glycerol acyltransferase domain-containing protein</fullName>
    </recommendedName>
</protein>
<proteinExistence type="inferred from homology"/>
<dbReference type="CDD" id="cd07989">
    <property type="entry name" value="LPLAT_AGPAT-like"/>
    <property type="match status" value="1"/>
</dbReference>
<feature type="domain" description="Phospholipid/glycerol acyltransferase" evidence="5">
    <location>
        <begin position="67"/>
        <end position="182"/>
    </location>
</feature>
<evidence type="ECO:0000259" key="5">
    <source>
        <dbReference type="SMART" id="SM00563"/>
    </source>
</evidence>
<accession>A0A381RIU7</accession>
<dbReference type="NCBIfam" id="TIGR00530">
    <property type="entry name" value="AGP_acyltrn"/>
    <property type="match status" value="1"/>
</dbReference>
<dbReference type="InterPro" id="IPR002123">
    <property type="entry name" value="Plipid/glycerol_acylTrfase"/>
</dbReference>
<dbReference type="PANTHER" id="PTHR10434">
    <property type="entry name" value="1-ACYL-SN-GLYCEROL-3-PHOSPHATE ACYLTRANSFERASE"/>
    <property type="match status" value="1"/>
</dbReference>
<comment type="similarity">
    <text evidence="1">Belongs to the 1-acyl-sn-glycerol-3-phosphate acyltransferase family.</text>
</comment>
<evidence type="ECO:0000256" key="3">
    <source>
        <dbReference type="ARBA" id="ARBA00023315"/>
    </source>
</evidence>
<organism evidence="6">
    <name type="scientific">marine metagenome</name>
    <dbReference type="NCBI Taxonomy" id="408172"/>
    <lineage>
        <taxon>unclassified sequences</taxon>
        <taxon>metagenomes</taxon>
        <taxon>ecological metagenomes</taxon>
    </lineage>
</organism>
<evidence type="ECO:0000256" key="4">
    <source>
        <dbReference type="SAM" id="Phobius"/>
    </source>
</evidence>
<dbReference type="SUPFAM" id="SSF69593">
    <property type="entry name" value="Glycerol-3-phosphate (1)-acyltransferase"/>
    <property type="match status" value="1"/>
</dbReference>
<sequence>MRIYWFYFLICLSTIFFSIIGILLTPIDWRGKIWAKIVQYWAKSILWIGNIPYTIIGLDKLDPNQQYVFASNHESAFDIPLTLAGIPWHVVPIAKKELKKIPFLSWAMLAAGHIFIDRSNRSKAIQSIDKIKNSLKKNPRSILVFPEGTRTLDGKMKPFKKGGIILAINTGLPIVPIACCGTFDVLVKGSKKFNPKLIELRFGSPIYTSPDDIDNRNEITEQVKKAVISLKSEWNKIDIN</sequence>
<keyword evidence="4" id="KW-1133">Transmembrane helix</keyword>
<dbReference type="InterPro" id="IPR004552">
    <property type="entry name" value="AGP_acyltrans"/>
</dbReference>
<gene>
    <name evidence="6" type="ORF">METZ01_LOCUS44589</name>
</gene>
<evidence type="ECO:0000313" key="6">
    <source>
        <dbReference type="EMBL" id="SUZ91735.1"/>
    </source>
</evidence>
<dbReference type="GO" id="GO:0006654">
    <property type="term" value="P:phosphatidic acid biosynthetic process"/>
    <property type="evidence" value="ECO:0007669"/>
    <property type="project" value="TreeGrafter"/>
</dbReference>
<dbReference type="Pfam" id="PF01553">
    <property type="entry name" value="Acyltransferase"/>
    <property type="match status" value="1"/>
</dbReference>
<dbReference type="EMBL" id="UINC01002000">
    <property type="protein sequence ID" value="SUZ91735.1"/>
    <property type="molecule type" value="Genomic_DNA"/>
</dbReference>
<dbReference type="PANTHER" id="PTHR10434:SF11">
    <property type="entry name" value="1-ACYL-SN-GLYCEROL-3-PHOSPHATE ACYLTRANSFERASE"/>
    <property type="match status" value="1"/>
</dbReference>
<reference evidence="6" key="1">
    <citation type="submission" date="2018-05" db="EMBL/GenBank/DDBJ databases">
        <authorList>
            <person name="Lanie J.A."/>
            <person name="Ng W.-L."/>
            <person name="Kazmierczak K.M."/>
            <person name="Andrzejewski T.M."/>
            <person name="Davidsen T.M."/>
            <person name="Wayne K.J."/>
            <person name="Tettelin H."/>
            <person name="Glass J.I."/>
            <person name="Rusch D."/>
            <person name="Podicherti R."/>
            <person name="Tsui H.-C.T."/>
            <person name="Winkler M.E."/>
        </authorList>
    </citation>
    <scope>NUCLEOTIDE SEQUENCE</scope>
</reference>
<keyword evidence="2" id="KW-0808">Transferase</keyword>
<dbReference type="SMART" id="SM00563">
    <property type="entry name" value="PlsC"/>
    <property type="match status" value="1"/>
</dbReference>
<keyword evidence="3" id="KW-0012">Acyltransferase</keyword>
<feature type="transmembrane region" description="Helical" evidence="4">
    <location>
        <begin position="6"/>
        <end position="27"/>
    </location>
</feature>
<evidence type="ECO:0000256" key="2">
    <source>
        <dbReference type="ARBA" id="ARBA00022679"/>
    </source>
</evidence>